<evidence type="ECO:0000313" key="2">
    <source>
        <dbReference type="Proteomes" id="UP001257659"/>
    </source>
</evidence>
<dbReference type="InterPro" id="IPR046373">
    <property type="entry name" value="Acyl-CoA_Oxase/DH_mid-dom_sf"/>
</dbReference>
<gene>
    <name evidence="1" type="ORF">GGR31_002597</name>
</gene>
<reference evidence="1 2" key="1">
    <citation type="submission" date="2023-07" db="EMBL/GenBank/DDBJ databases">
        <title>Genomic Encyclopedia of Type Strains, Phase IV (KMG-IV): sequencing the most valuable type-strain genomes for metagenomic binning, comparative biology and taxonomic classification.</title>
        <authorList>
            <person name="Goeker M."/>
        </authorList>
    </citation>
    <scope>NUCLEOTIDE SEQUENCE [LARGE SCALE GENOMIC DNA]</scope>
    <source>
        <strain evidence="1 2">DSM 102814</strain>
    </source>
</reference>
<dbReference type="InterPro" id="IPR037069">
    <property type="entry name" value="AcylCoA_DH/ox_N_sf"/>
</dbReference>
<proteinExistence type="predicted"/>
<dbReference type="Gene3D" id="2.40.110.10">
    <property type="entry name" value="Butyryl-CoA Dehydrogenase, subunit A, domain 2"/>
    <property type="match status" value="1"/>
</dbReference>
<protein>
    <submittedName>
        <fullName evidence="1">Alkylation response protein AidB-like acyl-CoA dehydrogenase</fullName>
    </submittedName>
</protein>
<keyword evidence="2" id="KW-1185">Reference proteome</keyword>
<dbReference type="InterPro" id="IPR009100">
    <property type="entry name" value="AcylCoA_DH/oxidase_NM_dom_sf"/>
</dbReference>
<organism evidence="1 2">
    <name type="scientific">Mesonia maritima</name>
    <dbReference type="NCBI Taxonomy" id="1793873"/>
    <lineage>
        <taxon>Bacteria</taxon>
        <taxon>Pseudomonadati</taxon>
        <taxon>Bacteroidota</taxon>
        <taxon>Flavobacteriia</taxon>
        <taxon>Flavobacteriales</taxon>
        <taxon>Flavobacteriaceae</taxon>
        <taxon>Mesonia</taxon>
    </lineage>
</organism>
<dbReference type="RefSeq" id="WP_309729864.1">
    <property type="nucleotide sequence ID" value="NZ_JAVDQA010000009.1"/>
</dbReference>
<dbReference type="Proteomes" id="UP001257659">
    <property type="component" value="Unassembled WGS sequence"/>
</dbReference>
<accession>A0ABU1KBR8</accession>
<evidence type="ECO:0000313" key="1">
    <source>
        <dbReference type="EMBL" id="MDR6301922.1"/>
    </source>
</evidence>
<dbReference type="Gene3D" id="1.10.540.10">
    <property type="entry name" value="Acyl-CoA dehydrogenase/oxidase, N-terminal domain"/>
    <property type="match status" value="1"/>
</dbReference>
<sequence length="289" mass="33229">MWEEAISAIKKSDESWLKNNHHDFKLFFESENILPLGKLSETALSHHYKHKLFKMFVSEKYNGLALDFLSASKWIENASYLDGNWGWLLAIGVGGAYFIDFLPHEIADHYFSSENALVAGSGKPDGEAIKKDEKYTINGKWSFCSGAEQASLFTATTTKDNQLTAVILPKEQVEIWRDWNMIGLPFTCSHTIIANNIEVTENHFFSLQQVIQENSYSLSKISFLGFAMICFVPVVKGISKCFWNQVEELLIERQSTWQEYQSKRYLFIKGACENFKQTLLIVQEKYEQI</sequence>
<dbReference type="SUPFAM" id="SSF56645">
    <property type="entry name" value="Acyl-CoA dehydrogenase NM domain-like"/>
    <property type="match status" value="1"/>
</dbReference>
<comment type="caution">
    <text evidence="1">The sequence shown here is derived from an EMBL/GenBank/DDBJ whole genome shotgun (WGS) entry which is preliminary data.</text>
</comment>
<name>A0ABU1KBR8_9FLAO</name>
<dbReference type="EMBL" id="JAVDQA010000009">
    <property type="protein sequence ID" value="MDR6301922.1"/>
    <property type="molecule type" value="Genomic_DNA"/>
</dbReference>